<protein>
    <recommendedName>
        <fullName evidence="2">Myb-like DNA-binding domain-containing protein</fullName>
    </recommendedName>
</protein>
<gene>
    <name evidence="3" type="ORF">PENSOL_c001G10041</name>
</gene>
<name>A0A1V6RPY9_9EURO</name>
<keyword evidence="4" id="KW-1185">Reference proteome</keyword>
<dbReference type="InterPro" id="IPR054505">
    <property type="entry name" value="Myb_DNA-bind_8"/>
</dbReference>
<evidence type="ECO:0000256" key="1">
    <source>
        <dbReference type="SAM" id="MobiDB-lite"/>
    </source>
</evidence>
<sequence>MAPRNTPQPKKTPTKRRRDAASFDRNHEFLLHCLTLSDVRIDYAAVAKCEGITAKQARGRFWWLKSHLSSQENATPGADTETKKQGRAQKDKQKDKQEDKQEGNDAKENN</sequence>
<accession>A0A1V6RPY9</accession>
<comment type="caution">
    <text evidence="3">The sequence shown here is derived from an EMBL/GenBank/DDBJ whole genome shotgun (WGS) entry which is preliminary data.</text>
</comment>
<evidence type="ECO:0000313" key="4">
    <source>
        <dbReference type="Proteomes" id="UP000191612"/>
    </source>
</evidence>
<feature type="compositionally biased region" description="Basic and acidic residues" evidence="1">
    <location>
        <begin position="80"/>
        <end position="110"/>
    </location>
</feature>
<feature type="region of interest" description="Disordered" evidence="1">
    <location>
        <begin position="1"/>
        <end position="23"/>
    </location>
</feature>
<feature type="compositionally biased region" description="Polar residues" evidence="1">
    <location>
        <begin position="1"/>
        <end position="11"/>
    </location>
</feature>
<dbReference type="AlphaFoldDB" id="A0A1V6RPY9"/>
<dbReference type="Pfam" id="PF22980">
    <property type="entry name" value="Myb_DNA-bind_8"/>
    <property type="match status" value="1"/>
</dbReference>
<feature type="domain" description="Myb-like DNA-binding" evidence="2">
    <location>
        <begin position="24"/>
        <end position="65"/>
    </location>
</feature>
<evidence type="ECO:0000313" key="3">
    <source>
        <dbReference type="EMBL" id="OQE03544.1"/>
    </source>
</evidence>
<dbReference type="EMBL" id="MDYO01000001">
    <property type="protein sequence ID" value="OQE03544.1"/>
    <property type="molecule type" value="Genomic_DNA"/>
</dbReference>
<feature type="region of interest" description="Disordered" evidence="1">
    <location>
        <begin position="68"/>
        <end position="110"/>
    </location>
</feature>
<proteinExistence type="predicted"/>
<reference evidence="4" key="1">
    <citation type="journal article" date="2017" name="Nat. Microbiol.">
        <title>Global analysis of biosynthetic gene clusters reveals vast potential of secondary metabolite production in Penicillium species.</title>
        <authorList>
            <person name="Nielsen J.C."/>
            <person name="Grijseels S."/>
            <person name="Prigent S."/>
            <person name="Ji B."/>
            <person name="Dainat J."/>
            <person name="Nielsen K.F."/>
            <person name="Frisvad J.C."/>
            <person name="Workman M."/>
            <person name="Nielsen J."/>
        </authorList>
    </citation>
    <scope>NUCLEOTIDE SEQUENCE [LARGE SCALE GENOMIC DNA]</scope>
    <source>
        <strain evidence="4">IBT 29525</strain>
    </source>
</reference>
<dbReference type="Proteomes" id="UP000191612">
    <property type="component" value="Unassembled WGS sequence"/>
</dbReference>
<evidence type="ECO:0000259" key="2">
    <source>
        <dbReference type="Pfam" id="PF22980"/>
    </source>
</evidence>
<organism evidence="3 4">
    <name type="scientific">Penicillium solitum</name>
    <dbReference type="NCBI Taxonomy" id="60172"/>
    <lineage>
        <taxon>Eukaryota</taxon>
        <taxon>Fungi</taxon>
        <taxon>Dikarya</taxon>
        <taxon>Ascomycota</taxon>
        <taxon>Pezizomycotina</taxon>
        <taxon>Eurotiomycetes</taxon>
        <taxon>Eurotiomycetidae</taxon>
        <taxon>Eurotiales</taxon>
        <taxon>Aspergillaceae</taxon>
        <taxon>Penicillium</taxon>
    </lineage>
</organism>